<reference evidence="3" key="1">
    <citation type="submission" date="2018-10" db="EMBL/GenBank/DDBJ databases">
        <title>Transcriptome assembly of Aceria tosichella (Wheat curl mite) Type 2.</title>
        <authorList>
            <person name="Scully E.D."/>
            <person name="Geib S.M."/>
            <person name="Palmer N.A."/>
            <person name="Gupta A.K."/>
            <person name="Sarath G."/>
            <person name="Tatineni S."/>
        </authorList>
    </citation>
    <scope>NUCLEOTIDE SEQUENCE</scope>
    <source>
        <strain evidence="3">LincolnNE</strain>
    </source>
</reference>
<dbReference type="SUPFAM" id="SSF46565">
    <property type="entry name" value="Chaperone J-domain"/>
    <property type="match status" value="1"/>
</dbReference>
<name>A0A6G1SA59_9ACAR</name>
<dbReference type="AlphaFoldDB" id="A0A6G1SA59"/>
<dbReference type="Pfam" id="PF23302">
    <property type="entry name" value="HTH_DNAJC9"/>
    <property type="match status" value="1"/>
</dbReference>
<dbReference type="InterPro" id="IPR056453">
    <property type="entry name" value="HTH_DNAJC9"/>
</dbReference>
<dbReference type="Pfam" id="PF00226">
    <property type="entry name" value="DnaJ"/>
    <property type="match status" value="1"/>
</dbReference>
<evidence type="ECO:0000259" key="2">
    <source>
        <dbReference type="PROSITE" id="PS50076"/>
    </source>
</evidence>
<proteinExistence type="predicted"/>
<dbReference type="PRINTS" id="PR00625">
    <property type="entry name" value="JDOMAIN"/>
</dbReference>
<organism evidence="3">
    <name type="scientific">Aceria tosichella</name>
    <name type="common">wheat curl mite</name>
    <dbReference type="NCBI Taxonomy" id="561515"/>
    <lineage>
        <taxon>Eukaryota</taxon>
        <taxon>Metazoa</taxon>
        <taxon>Ecdysozoa</taxon>
        <taxon>Arthropoda</taxon>
        <taxon>Chelicerata</taxon>
        <taxon>Arachnida</taxon>
        <taxon>Acari</taxon>
        <taxon>Acariformes</taxon>
        <taxon>Trombidiformes</taxon>
        <taxon>Prostigmata</taxon>
        <taxon>Eupodina</taxon>
        <taxon>Eriophyoidea</taxon>
        <taxon>Eriophyidae</taxon>
        <taxon>Eriophyinae</taxon>
        <taxon>Aceriini</taxon>
        <taxon>Aceria</taxon>
    </lineage>
</organism>
<gene>
    <name evidence="3" type="primary">DNAJC9</name>
    <name evidence="3" type="ORF">g.9425</name>
</gene>
<dbReference type="InterPro" id="IPR036869">
    <property type="entry name" value="J_dom_sf"/>
</dbReference>
<evidence type="ECO:0000313" key="3">
    <source>
        <dbReference type="EMBL" id="MDE46810.1"/>
    </source>
</evidence>
<sequence length="252" mass="29364">MTLLGEIEEYFDAKDLYQVLGIDKNATSDQIKKAYRKASLKVHPDRVGEKLKEKATKRFQVLSKVHYVLSDEERRRMYDDHGVIDSEGNLETGTDWLDYWRLLFPKVTVKDVDSFFDRYIGSEEEEKDLISIYNKYEGDLDKISDSHIGYDEERTVKDLERLIEAGKIEKFDKFVNEPAAKKAKRLRLYKREAKEAAKIKSAESKSKSSFDELSALVQQKNTRNFDDLISGLEAKYSKKPSERGTKRKRANR</sequence>
<evidence type="ECO:0000256" key="1">
    <source>
        <dbReference type="ARBA" id="ARBA00022553"/>
    </source>
</evidence>
<keyword evidence="1" id="KW-0597">Phosphoprotein</keyword>
<protein>
    <submittedName>
        <fullName evidence="3">DnaJ subfamily C member 9</fullName>
    </submittedName>
</protein>
<dbReference type="CDD" id="cd06257">
    <property type="entry name" value="DnaJ"/>
    <property type="match status" value="1"/>
</dbReference>
<dbReference type="InterPro" id="IPR001623">
    <property type="entry name" value="DnaJ_domain"/>
</dbReference>
<dbReference type="InterPro" id="IPR052594">
    <property type="entry name" value="J_domain-containing_protein"/>
</dbReference>
<dbReference type="GO" id="GO:0005737">
    <property type="term" value="C:cytoplasm"/>
    <property type="evidence" value="ECO:0007669"/>
    <property type="project" value="TreeGrafter"/>
</dbReference>
<dbReference type="GO" id="GO:0031072">
    <property type="term" value="F:heat shock protein binding"/>
    <property type="evidence" value="ECO:0007669"/>
    <property type="project" value="TreeGrafter"/>
</dbReference>
<dbReference type="SMART" id="SM00271">
    <property type="entry name" value="DnaJ"/>
    <property type="match status" value="1"/>
</dbReference>
<dbReference type="FunFam" id="1.10.287.110:FF:000035">
    <property type="entry name" value="DnaJ homolog subfamily C member 9"/>
    <property type="match status" value="1"/>
</dbReference>
<dbReference type="GO" id="GO:0005634">
    <property type="term" value="C:nucleus"/>
    <property type="evidence" value="ECO:0007669"/>
    <property type="project" value="TreeGrafter"/>
</dbReference>
<accession>A0A6G1SA59</accession>
<dbReference type="PANTHER" id="PTHR44144:SF1">
    <property type="entry name" value="DNAJ HOMOLOG SUBFAMILY C MEMBER 9"/>
    <property type="match status" value="1"/>
</dbReference>
<dbReference type="Gene3D" id="1.10.287.110">
    <property type="entry name" value="DnaJ domain"/>
    <property type="match status" value="1"/>
</dbReference>
<dbReference type="PROSITE" id="PS50076">
    <property type="entry name" value="DNAJ_2"/>
    <property type="match status" value="1"/>
</dbReference>
<dbReference type="EMBL" id="GGYP01002039">
    <property type="protein sequence ID" value="MDE46810.1"/>
    <property type="molecule type" value="Transcribed_RNA"/>
</dbReference>
<feature type="domain" description="J" evidence="2">
    <location>
        <begin position="15"/>
        <end position="82"/>
    </location>
</feature>
<dbReference type="PANTHER" id="PTHR44144">
    <property type="entry name" value="DNAJ HOMOLOG SUBFAMILY C MEMBER 9"/>
    <property type="match status" value="1"/>
</dbReference>